<dbReference type="InterPro" id="IPR032675">
    <property type="entry name" value="LRR_dom_sf"/>
</dbReference>
<dbReference type="Pfam" id="PF13920">
    <property type="entry name" value="zf-C3HC4_3"/>
    <property type="match status" value="1"/>
</dbReference>
<feature type="region of interest" description="Disordered" evidence="7">
    <location>
        <begin position="629"/>
        <end position="657"/>
    </location>
</feature>
<dbReference type="Pfam" id="PF23598">
    <property type="entry name" value="LRR_14"/>
    <property type="match status" value="1"/>
</dbReference>
<dbReference type="Gene3D" id="3.80.10.10">
    <property type="entry name" value="Ribonuclease Inhibitor"/>
    <property type="match status" value="1"/>
</dbReference>
<evidence type="ECO:0000259" key="9">
    <source>
        <dbReference type="PROSITE" id="PS50105"/>
    </source>
</evidence>
<organism evidence="10 11">
    <name type="scientific">Patella caerulea</name>
    <name type="common">Rayed Mediterranean limpet</name>
    <dbReference type="NCBI Taxonomy" id="87958"/>
    <lineage>
        <taxon>Eukaryota</taxon>
        <taxon>Metazoa</taxon>
        <taxon>Spiralia</taxon>
        <taxon>Lophotrochozoa</taxon>
        <taxon>Mollusca</taxon>
        <taxon>Gastropoda</taxon>
        <taxon>Patellogastropoda</taxon>
        <taxon>Patelloidea</taxon>
        <taxon>Patellidae</taxon>
        <taxon>Patella</taxon>
    </lineage>
</organism>
<dbReference type="PROSITE" id="PS50089">
    <property type="entry name" value="ZF_RING_2"/>
    <property type="match status" value="1"/>
</dbReference>
<proteinExistence type="predicted"/>
<dbReference type="CDD" id="cd16515">
    <property type="entry name" value="RING-HC_LRSAM1"/>
    <property type="match status" value="1"/>
</dbReference>
<dbReference type="Gene3D" id="3.30.40.10">
    <property type="entry name" value="Zinc/RING finger domain, C3HC4 (zinc finger)"/>
    <property type="match status" value="1"/>
</dbReference>
<dbReference type="PROSITE" id="PS51450">
    <property type="entry name" value="LRR"/>
    <property type="match status" value="4"/>
</dbReference>
<keyword evidence="3 5" id="KW-0479">Metal-binding</keyword>
<dbReference type="InterPro" id="IPR001611">
    <property type="entry name" value="Leu-rich_rpt"/>
</dbReference>
<accession>A0AAN8QHY6</accession>
<dbReference type="Pfam" id="PF00560">
    <property type="entry name" value="LRR_1"/>
    <property type="match status" value="1"/>
</dbReference>
<evidence type="ECO:0000259" key="8">
    <source>
        <dbReference type="PROSITE" id="PS50089"/>
    </source>
</evidence>
<dbReference type="SUPFAM" id="SSF57850">
    <property type="entry name" value="RING/U-box"/>
    <property type="match status" value="1"/>
</dbReference>
<evidence type="ECO:0000313" key="10">
    <source>
        <dbReference type="EMBL" id="KAK6196049.1"/>
    </source>
</evidence>
<dbReference type="SUPFAM" id="SSF52058">
    <property type="entry name" value="L domain-like"/>
    <property type="match status" value="1"/>
</dbReference>
<protein>
    <recommendedName>
        <fullName evidence="12">E3 ubiquitin-protein ligase LRSAM1</fullName>
    </recommendedName>
</protein>
<dbReference type="InterPro" id="IPR055414">
    <property type="entry name" value="LRR_R13L4/SHOC2-like"/>
</dbReference>
<dbReference type="Proteomes" id="UP001347796">
    <property type="component" value="Unassembled WGS sequence"/>
</dbReference>
<dbReference type="InterPro" id="IPR013083">
    <property type="entry name" value="Znf_RING/FYVE/PHD"/>
</dbReference>
<reference evidence="10 11" key="1">
    <citation type="submission" date="2024-01" db="EMBL/GenBank/DDBJ databases">
        <title>The genome of the rayed Mediterranean limpet Patella caerulea (Linnaeus, 1758).</title>
        <authorList>
            <person name="Anh-Thu Weber A."/>
            <person name="Halstead-Nussloch G."/>
        </authorList>
    </citation>
    <scope>NUCLEOTIDE SEQUENCE [LARGE SCALE GENOMIC DNA]</scope>
    <source>
        <strain evidence="10">AATW-2023a</strain>
        <tissue evidence="10">Whole specimen</tissue>
    </source>
</reference>
<evidence type="ECO:0008006" key="12">
    <source>
        <dbReference type="Google" id="ProtNLM"/>
    </source>
</evidence>
<dbReference type="GO" id="GO:0005737">
    <property type="term" value="C:cytoplasm"/>
    <property type="evidence" value="ECO:0007669"/>
    <property type="project" value="TreeGrafter"/>
</dbReference>
<evidence type="ECO:0000256" key="1">
    <source>
        <dbReference type="ARBA" id="ARBA00022614"/>
    </source>
</evidence>
<name>A0AAN8QHY6_PATCE</name>
<keyword evidence="2" id="KW-0677">Repeat</keyword>
<keyword evidence="3 5" id="KW-0863">Zinc-finger</keyword>
<evidence type="ECO:0000256" key="5">
    <source>
        <dbReference type="PROSITE-ProRule" id="PRU00175"/>
    </source>
</evidence>
<dbReference type="GO" id="GO:0008270">
    <property type="term" value="F:zinc ion binding"/>
    <property type="evidence" value="ECO:0007669"/>
    <property type="project" value="UniProtKB-KW"/>
</dbReference>
<dbReference type="SMART" id="SM00364">
    <property type="entry name" value="LRR_BAC"/>
    <property type="match status" value="4"/>
</dbReference>
<dbReference type="PANTHER" id="PTHR48051:SF47">
    <property type="entry name" value="LEUCINE RICH REPEAT AND STERILE ALPHA MOTIF CONTAINING 1"/>
    <property type="match status" value="1"/>
</dbReference>
<dbReference type="InterPro" id="IPR001660">
    <property type="entry name" value="SAM"/>
</dbReference>
<keyword evidence="4" id="KW-0862">Zinc</keyword>
<dbReference type="SUPFAM" id="SSF47769">
    <property type="entry name" value="SAM/Pointed domain"/>
    <property type="match status" value="1"/>
</dbReference>
<gene>
    <name evidence="10" type="ORF">SNE40_001348</name>
</gene>
<dbReference type="PROSITE" id="PS50105">
    <property type="entry name" value="SAM_DOMAIN"/>
    <property type="match status" value="1"/>
</dbReference>
<keyword evidence="1" id="KW-0433">Leucine-rich repeat</keyword>
<keyword evidence="11" id="KW-1185">Reference proteome</keyword>
<feature type="domain" description="SAM" evidence="9">
    <location>
        <begin position="568"/>
        <end position="626"/>
    </location>
</feature>
<keyword evidence="6" id="KW-0175">Coiled coil</keyword>
<dbReference type="InterPro" id="IPR013761">
    <property type="entry name" value="SAM/pointed_sf"/>
</dbReference>
<comment type="caution">
    <text evidence="10">The sequence shown here is derived from an EMBL/GenBank/DDBJ whole genome shotgun (WGS) entry which is preliminary data.</text>
</comment>
<evidence type="ECO:0000256" key="6">
    <source>
        <dbReference type="SAM" id="Coils"/>
    </source>
</evidence>
<dbReference type="InterPro" id="IPR003591">
    <property type="entry name" value="Leu-rich_rpt_typical-subtyp"/>
</dbReference>
<dbReference type="SMART" id="SM00454">
    <property type="entry name" value="SAM"/>
    <property type="match status" value="1"/>
</dbReference>
<dbReference type="Pfam" id="PF00536">
    <property type="entry name" value="SAM_1"/>
    <property type="match status" value="1"/>
</dbReference>
<feature type="domain" description="RING-type" evidence="8">
    <location>
        <begin position="678"/>
        <end position="713"/>
    </location>
</feature>
<sequence length="725" mass="84042">MHLFRSQSDEAKKRLQHQLYLAQENPEPYIDISGCQISSIPSTVYSTCRVLNKEVLLLHDNWISTLEETGKLTDLIPLRVLDLHNNDIKTLPENIKHLENLQVLNLEGNKLKKLPEEIGDLHNLQTLNVKNNKIHELPKCISGLCRLRTLDISNNEITKLPVDLCMIRTLETLTLDSDHMKHPSTSICEKGTEEIMKTLCNEYGIEYQAPSNFLLNVLDTPKPMSSSWSNNSFKVRKEEVKLLETVEQYQNLADQKHRERVELEKQMCDEQIAQANLANAVGHNKQHLVESITKDQEKIEQELSEISTRKEAERLKLFAELVAVEKSADLLISQLLDINEKAKKTEHMLEIVEKERRAKDDWFVVRWEEVQNLRKRDVLVAMEKMLKESDESEILRQTFTSDREHNARRYLAEEQSTSDKQLQDILHSRDVGQKVLIHTLAQQDELQKQAFEVLQLQKDAKHQRITSEIELIEQELAELSRIERERRDLRAETEMNLLCEKRIALCSMLSQLMSEQEKRQKELSKRLLEMEEQRLDGQTDYWMVQYQRLMDSKPQQLIDQERNLEIAVVKILQKSAAEDYIPVFARHRMTIETMLQLSEDDMKQMGIYELGVRRSILNNIEDYKRHNKTTDKEQQFASCSDHSPSAPPATTDVVSPDEGLSALRRQKSVTARGLHSECAICLDQESQVLFLNCGHVCCCSKCSEPLTECPLCRAAIVQRIRLNLV</sequence>
<dbReference type="EMBL" id="JAZGQO010000001">
    <property type="protein sequence ID" value="KAK6196049.1"/>
    <property type="molecule type" value="Genomic_DNA"/>
</dbReference>
<feature type="coiled-coil region" evidence="6">
    <location>
        <begin position="246"/>
        <end position="309"/>
    </location>
</feature>
<dbReference type="SMART" id="SM00369">
    <property type="entry name" value="LRR_TYP"/>
    <property type="match status" value="4"/>
</dbReference>
<evidence type="ECO:0000256" key="7">
    <source>
        <dbReference type="SAM" id="MobiDB-lite"/>
    </source>
</evidence>
<dbReference type="InterPro" id="IPR050216">
    <property type="entry name" value="LRR_domain-containing"/>
</dbReference>
<evidence type="ECO:0000256" key="2">
    <source>
        <dbReference type="ARBA" id="ARBA00022737"/>
    </source>
</evidence>
<evidence type="ECO:0000256" key="4">
    <source>
        <dbReference type="ARBA" id="ARBA00022833"/>
    </source>
</evidence>
<dbReference type="AlphaFoldDB" id="A0AAN8QHY6"/>
<dbReference type="Gene3D" id="1.10.150.50">
    <property type="entry name" value="Transcription Factor, Ets-1"/>
    <property type="match status" value="1"/>
</dbReference>
<evidence type="ECO:0000256" key="3">
    <source>
        <dbReference type="ARBA" id="ARBA00022771"/>
    </source>
</evidence>
<dbReference type="InterPro" id="IPR001841">
    <property type="entry name" value="Znf_RING"/>
</dbReference>
<dbReference type="PANTHER" id="PTHR48051">
    <property type="match status" value="1"/>
</dbReference>
<evidence type="ECO:0000313" key="11">
    <source>
        <dbReference type="Proteomes" id="UP001347796"/>
    </source>
</evidence>
<feature type="coiled-coil region" evidence="6">
    <location>
        <begin position="462"/>
        <end position="533"/>
    </location>
</feature>